<accession>A0A2A5J3V3</accession>
<keyword evidence="3" id="KW-0328">Glycosyltransferase</keyword>
<evidence type="ECO:0000256" key="4">
    <source>
        <dbReference type="ARBA" id="ARBA00022679"/>
    </source>
</evidence>
<evidence type="ECO:0000256" key="1">
    <source>
        <dbReference type="ARBA" id="ARBA00004776"/>
    </source>
</evidence>
<dbReference type="EMBL" id="NOVD01000033">
    <property type="protein sequence ID" value="PCK24275.1"/>
    <property type="molecule type" value="Genomic_DNA"/>
</dbReference>
<dbReference type="Gene3D" id="3.90.550.10">
    <property type="entry name" value="Spore Coat Polysaccharide Biosynthesis Protein SpsA, Chain A"/>
    <property type="match status" value="1"/>
</dbReference>
<evidence type="ECO:0000313" key="5">
    <source>
        <dbReference type="EMBL" id="PCK24275.1"/>
    </source>
</evidence>
<name>A0A2A5J3V3_RHOSG</name>
<comment type="similarity">
    <text evidence="2">Belongs to the glycosyltransferase 2 family.</text>
</comment>
<comment type="pathway">
    <text evidence="1">Cell wall biogenesis; cell wall polysaccharide biosynthesis.</text>
</comment>
<gene>
    <name evidence="5" type="ORF">CHR55_26705</name>
</gene>
<evidence type="ECO:0008006" key="7">
    <source>
        <dbReference type="Google" id="ProtNLM"/>
    </source>
</evidence>
<protein>
    <recommendedName>
        <fullName evidence="7">Sugar transferase</fullName>
    </recommendedName>
</protein>
<dbReference type="InterPro" id="IPR029044">
    <property type="entry name" value="Nucleotide-diphossugar_trans"/>
</dbReference>
<dbReference type="PANTHER" id="PTHR43179:SF12">
    <property type="entry name" value="GALACTOFURANOSYLTRANSFERASE GLFT2"/>
    <property type="match status" value="1"/>
</dbReference>
<evidence type="ECO:0000256" key="3">
    <source>
        <dbReference type="ARBA" id="ARBA00022676"/>
    </source>
</evidence>
<sequence>MRTAVITIVHRRHAHLRMHLRGLAASTKLPSSHVVVAMGDETVKTIVAQEGSSAHVVEIDVPEGDPLPLARARNIGAAKARCRGAELLVFLDVDCIPAPTLLARYHETACAENSTASLFCGPVTYLAQPLSSPITPDEMALLHNPHPARPAPPDRTVLRGDDFDLFWSLSFAVTEVTWQTLEGFCEDYVGYGGEDTDFAWSAREKGVKLIWVGGADAYHQFHPVSDPPVEHLESILTNAWVFHQRWGQWPMQGWIDAFQEMGLVKYRPHIQRWVKIRNSSSVNCGGAALIRRRRGR</sequence>
<dbReference type="SUPFAM" id="SSF53448">
    <property type="entry name" value="Nucleotide-diphospho-sugar transferases"/>
    <property type="match status" value="1"/>
</dbReference>
<comment type="caution">
    <text evidence="5">The sequence shown here is derived from an EMBL/GenBank/DDBJ whole genome shotgun (WGS) entry which is preliminary data.</text>
</comment>
<evidence type="ECO:0000256" key="2">
    <source>
        <dbReference type="ARBA" id="ARBA00006739"/>
    </source>
</evidence>
<dbReference type="Proteomes" id="UP000230886">
    <property type="component" value="Unassembled WGS sequence"/>
</dbReference>
<organism evidence="5 6">
    <name type="scientific">Rhodococcus qingshengii</name>
    <dbReference type="NCBI Taxonomy" id="334542"/>
    <lineage>
        <taxon>Bacteria</taxon>
        <taxon>Bacillati</taxon>
        <taxon>Actinomycetota</taxon>
        <taxon>Actinomycetes</taxon>
        <taxon>Mycobacteriales</taxon>
        <taxon>Nocardiaceae</taxon>
        <taxon>Rhodococcus</taxon>
        <taxon>Rhodococcus erythropolis group</taxon>
    </lineage>
</organism>
<keyword evidence="4" id="KW-0808">Transferase</keyword>
<evidence type="ECO:0000313" key="6">
    <source>
        <dbReference type="Proteomes" id="UP000230886"/>
    </source>
</evidence>
<dbReference type="PANTHER" id="PTHR43179">
    <property type="entry name" value="RHAMNOSYLTRANSFERASE WBBL"/>
    <property type="match status" value="1"/>
</dbReference>
<reference evidence="5 6" key="1">
    <citation type="submission" date="2017-07" db="EMBL/GenBank/DDBJ databases">
        <title>Draft sequence of Rhodococcus enclensis 23b-28.</title>
        <authorList>
            <person name="Besaury L."/>
            <person name="Sancelme M."/>
            <person name="Amato P."/>
            <person name="Lallement A."/>
            <person name="Delort A.-M."/>
        </authorList>
    </citation>
    <scope>NUCLEOTIDE SEQUENCE [LARGE SCALE GENOMIC DNA]</scope>
    <source>
        <strain evidence="5 6">23b-28</strain>
    </source>
</reference>
<proteinExistence type="inferred from homology"/>
<dbReference type="GO" id="GO:0016757">
    <property type="term" value="F:glycosyltransferase activity"/>
    <property type="evidence" value="ECO:0007669"/>
    <property type="project" value="UniProtKB-KW"/>
</dbReference>
<dbReference type="AlphaFoldDB" id="A0A2A5J3V3"/>